<dbReference type="PANTHER" id="PTHR43867">
    <property type="entry name" value="CELLULOSE SYNTHASE CATALYTIC SUBUNIT A [UDP-FORMING]"/>
    <property type="match status" value="1"/>
</dbReference>
<keyword evidence="5 8" id="KW-0812">Transmembrane</keyword>
<evidence type="ECO:0000256" key="3">
    <source>
        <dbReference type="ARBA" id="ARBA00022676"/>
    </source>
</evidence>
<evidence type="ECO:0000259" key="9">
    <source>
        <dbReference type="Pfam" id="PF13632"/>
    </source>
</evidence>
<keyword evidence="3" id="KW-0328">Glycosyltransferase</keyword>
<dbReference type="PANTHER" id="PTHR43867:SF2">
    <property type="entry name" value="CELLULOSE SYNTHASE CATALYTIC SUBUNIT A [UDP-FORMING]"/>
    <property type="match status" value="1"/>
</dbReference>
<dbReference type="AlphaFoldDB" id="A0AAD9W734"/>
<proteinExistence type="inferred from homology"/>
<feature type="domain" description="Glycosyltransferase 2-like" evidence="9">
    <location>
        <begin position="231"/>
        <end position="419"/>
    </location>
</feature>
<keyword evidence="6 8" id="KW-1133">Transmembrane helix</keyword>
<keyword evidence="7 8" id="KW-0472">Membrane</keyword>
<evidence type="ECO:0000256" key="6">
    <source>
        <dbReference type="ARBA" id="ARBA00022989"/>
    </source>
</evidence>
<evidence type="ECO:0000256" key="4">
    <source>
        <dbReference type="ARBA" id="ARBA00022679"/>
    </source>
</evidence>
<evidence type="ECO:0000256" key="1">
    <source>
        <dbReference type="ARBA" id="ARBA00004141"/>
    </source>
</evidence>
<evidence type="ECO:0000313" key="11">
    <source>
        <dbReference type="Proteomes" id="UP001265746"/>
    </source>
</evidence>
<evidence type="ECO:0000256" key="2">
    <source>
        <dbReference type="ARBA" id="ARBA00009003"/>
    </source>
</evidence>
<dbReference type="GO" id="GO:1901135">
    <property type="term" value="P:carbohydrate derivative metabolic process"/>
    <property type="evidence" value="ECO:0007669"/>
    <property type="project" value="UniProtKB-ARBA"/>
</dbReference>
<feature type="transmembrane region" description="Helical" evidence="8">
    <location>
        <begin position="572"/>
        <end position="594"/>
    </location>
</feature>
<accession>A0AAD9W734</accession>
<dbReference type="SUPFAM" id="SSF53448">
    <property type="entry name" value="Nucleotide-diphospho-sugar transferases"/>
    <property type="match status" value="2"/>
</dbReference>
<evidence type="ECO:0000313" key="10">
    <source>
        <dbReference type="EMBL" id="KAK2608335.1"/>
    </source>
</evidence>
<reference evidence="10" key="1">
    <citation type="submission" date="2023-06" db="EMBL/GenBank/DDBJ databases">
        <authorList>
            <person name="Noh H."/>
        </authorList>
    </citation>
    <scope>NUCLEOTIDE SEQUENCE</scope>
    <source>
        <strain evidence="10">DUCC20226</strain>
    </source>
</reference>
<dbReference type="Gene3D" id="3.90.550.20">
    <property type="match status" value="1"/>
</dbReference>
<dbReference type="Pfam" id="PF13632">
    <property type="entry name" value="Glyco_trans_2_3"/>
    <property type="match status" value="1"/>
</dbReference>
<dbReference type="CDD" id="cd06421">
    <property type="entry name" value="CESA_CelA_like"/>
    <property type="match status" value="1"/>
</dbReference>
<dbReference type="InterPro" id="IPR007577">
    <property type="entry name" value="GlycoTrfase_DXD_sugar-bd_CS"/>
</dbReference>
<evidence type="ECO:0000256" key="5">
    <source>
        <dbReference type="ARBA" id="ARBA00022692"/>
    </source>
</evidence>
<comment type="caution">
    <text evidence="10">The sequence shown here is derived from an EMBL/GenBank/DDBJ whole genome shotgun (WGS) entry which is preliminary data.</text>
</comment>
<keyword evidence="4" id="KW-0808">Transferase</keyword>
<dbReference type="InterPro" id="IPR029044">
    <property type="entry name" value="Nucleotide-diphossugar_trans"/>
</dbReference>
<dbReference type="Proteomes" id="UP001265746">
    <property type="component" value="Unassembled WGS sequence"/>
</dbReference>
<keyword evidence="11" id="KW-1185">Reference proteome</keyword>
<sequence length="898" mass="102218">MSPPIWPPRQRRGLLASPKFPGTQDFEIVQVVEDKQDEMYCPELVRRLIMLQPITAAAAVISGYRYWRLQFAQLLMLQSLGLNMNMRLLFAVIDFIVNAPTTFKAVLDMISILTPVPRRPHLQLRGNLVPTVDIIITVCNEPVDVCLDTVRAAINIDYPTARFRVIITDDGASKELQKGVTELARSKPEALLFYTARVKGQDDRHKAGNLNHALRFASSLPGGPAEFVSGLDADMIPMRDMLRAQMPHLLLDPKMGLTCPAATFYNVPVNDWLLQSQTVHNKWEEFSRDRINDAWCTGSGWVARRCAIDELGGAPMQTIGEDAFMSTGISNNGWNTAFIPQSLQFGLVPDTYGSHLKQHRRWKLGGLIIGVDKRFGLWGKNVKGLSWKQRLWWFYYPFRALTLPLMTLGLFTAPIFMLAGTPWVVYATDNDLKTLAQASALSFISTFVLKCHMSLKTGYRAHMMEQCNEIWIAPYHTITQLKTFVLPNRLGGQLLTFVPTGSIPNDLHERNAKRRASLQSRLRSILIKDGAIFHLLFAAFCAAAVISVIARAHHKFPEHGAQFGIYLLTHLGWMPMPWLFSFFACLTPIFYAFFPPTVPDRKELLVQDPLTGAHVIYIHTNARPSAISTAQHHSRFWTHKVFEIPGVVVRHIEVPTHTKYGAELEHMEHRSDFVRPGILRDFGGIYLDFDVVPIRDMKPLRESGFRNVFGHELGEKVNNGVMLSVKGSHFMDVFDRDQHEVFSGWWIEHSVLQLTRMANALMAIPREVLILERHAFIPDGFDDERHGRLFRRHAVPAVGMDDMPISLEDMNDEGFSYWNWSKSRSRQDWELDYSKSYTIHALSPPLHVANRTPDCLEISWDYVMERKSNYAAQIYPAMLNADRKFSITEGRLGTLRSL</sequence>
<comment type="subcellular location">
    <subcellularLocation>
        <location evidence="1">Membrane</location>
        <topology evidence="1">Multi-pass membrane protein</topology>
    </subcellularLocation>
</comment>
<dbReference type="InterPro" id="IPR050321">
    <property type="entry name" value="Glycosyltr_2/OpgH_subfam"/>
</dbReference>
<evidence type="ECO:0000256" key="8">
    <source>
        <dbReference type="SAM" id="Phobius"/>
    </source>
</evidence>
<feature type="transmembrane region" description="Helical" evidence="8">
    <location>
        <begin position="531"/>
        <end position="552"/>
    </location>
</feature>
<dbReference type="InterPro" id="IPR001173">
    <property type="entry name" value="Glyco_trans_2-like"/>
</dbReference>
<comment type="similarity">
    <text evidence="2">Belongs to the glycosyltransferase 32 family.</text>
</comment>
<evidence type="ECO:0000256" key="7">
    <source>
        <dbReference type="ARBA" id="ARBA00023136"/>
    </source>
</evidence>
<dbReference type="GO" id="GO:0016020">
    <property type="term" value="C:membrane"/>
    <property type="evidence" value="ECO:0007669"/>
    <property type="project" value="UniProtKB-SubCell"/>
</dbReference>
<dbReference type="Gene3D" id="3.90.550.10">
    <property type="entry name" value="Spore Coat Polysaccharide Biosynthesis Protein SpsA, Chain A"/>
    <property type="match status" value="1"/>
</dbReference>
<protein>
    <recommendedName>
        <fullName evidence="9">Glycosyltransferase 2-like domain-containing protein</fullName>
    </recommendedName>
</protein>
<dbReference type="GO" id="GO:0016757">
    <property type="term" value="F:glycosyltransferase activity"/>
    <property type="evidence" value="ECO:0007669"/>
    <property type="project" value="UniProtKB-KW"/>
</dbReference>
<name>A0AAD9W734_PHOAM</name>
<dbReference type="EMBL" id="JAUJFL010000003">
    <property type="protein sequence ID" value="KAK2608335.1"/>
    <property type="molecule type" value="Genomic_DNA"/>
</dbReference>
<feature type="transmembrane region" description="Helical" evidence="8">
    <location>
        <begin position="393"/>
        <end position="416"/>
    </location>
</feature>
<organism evidence="10 11">
    <name type="scientific">Phomopsis amygdali</name>
    <name type="common">Fusicoccum amygdali</name>
    <dbReference type="NCBI Taxonomy" id="1214568"/>
    <lineage>
        <taxon>Eukaryota</taxon>
        <taxon>Fungi</taxon>
        <taxon>Dikarya</taxon>
        <taxon>Ascomycota</taxon>
        <taxon>Pezizomycotina</taxon>
        <taxon>Sordariomycetes</taxon>
        <taxon>Sordariomycetidae</taxon>
        <taxon>Diaporthales</taxon>
        <taxon>Diaporthaceae</taxon>
        <taxon>Diaporthe</taxon>
    </lineage>
</organism>
<gene>
    <name evidence="10" type="ORF">N8I77_006953</name>
</gene>
<dbReference type="Pfam" id="PF04488">
    <property type="entry name" value="Gly_transf_sug"/>
    <property type="match status" value="1"/>
</dbReference>